<gene>
    <name evidence="2" type="primary">Nfu_g_1_009227</name>
</gene>
<organism evidence="2">
    <name type="scientific">Nothobranchius korthausae</name>
    <dbReference type="NCBI Taxonomy" id="1143690"/>
    <lineage>
        <taxon>Eukaryota</taxon>
        <taxon>Metazoa</taxon>
        <taxon>Chordata</taxon>
        <taxon>Craniata</taxon>
        <taxon>Vertebrata</taxon>
        <taxon>Euteleostomi</taxon>
        <taxon>Actinopterygii</taxon>
        <taxon>Neopterygii</taxon>
        <taxon>Teleostei</taxon>
        <taxon>Neoteleostei</taxon>
        <taxon>Acanthomorphata</taxon>
        <taxon>Ovalentaria</taxon>
        <taxon>Atherinomorphae</taxon>
        <taxon>Cyprinodontiformes</taxon>
        <taxon>Nothobranchiidae</taxon>
        <taxon>Nothobranchius</taxon>
    </lineage>
</organism>
<feature type="non-terminal residue" evidence="2">
    <location>
        <position position="91"/>
    </location>
</feature>
<sequence>TSGSLLMLCWGGDGTETSDTSHCFYESRLCLLKRFSNIEHLAVGLSSVAFLLNIRLQVEAQHTTPLFSLTGSGPVARGRQRRPPLSERQSG</sequence>
<feature type="non-terminal residue" evidence="2">
    <location>
        <position position="1"/>
    </location>
</feature>
<reference evidence="2" key="2">
    <citation type="submission" date="2016-06" db="EMBL/GenBank/DDBJ databases">
        <title>The genome of a short-lived fish provides insights into sex chromosome evolution and the genetic control of aging.</title>
        <authorList>
            <person name="Reichwald K."/>
            <person name="Felder M."/>
            <person name="Petzold A."/>
            <person name="Koch P."/>
            <person name="Groth M."/>
            <person name="Platzer M."/>
        </authorList>
    </citation>
    <scope>NUCLEOTIDE SEQUENCE</scope>
    <source>
        <tissue evidence="2">Brain</tissue>
    </source>
</reference>
<proteinExistence type="predicted"/>
<protein>
    <submittedName>
        <fullName evidence="2">Uncharacterized protein</fullName>
    </submittedName>
</protein>
<evidence type="ECO:0000313" key="2">
    <source>
        <dbReference type="EMBL" id="SBQ56671.1"/>
    </source>
</evidence>
<accession>A0A1A8FCZ4</accession>
<evidence type="ECO:0000256" key="1">
    <source>
        <dbReference type="SAM" id="MobiDB-lite"/>
    </source>
</evidence>
<name>A0A1A8FCZ4_9TELE</name>
<dbReference type="AlphaFoldDB" id="A0A1A8FCZ4"/>
<reference evidence="2" key="1">
    <citation type="submission" date="2016-05" db="EMBL/GenBank/DDBJ databases">
        <authorList>
            <person name="Lavstsen T."/>
            <person name="Jespersen J.S."/>
        </authorList>
    </citation>
    <scope>NUCLEOTIDE SEQUENCE</scope>
    <source>
        <tissue evidence="2">Brain</tissue>
    </source>
</reference>
<dbReference type="EMBL" id="HAEC01009723">
    <property type="protein sequence ID" value="SBQ77939.1"/>
    <property type="molecule type" value="Transcribed_RNA"/>
</dbReference>
<feature type="region of interest" description="Disordered" evidence="1">
    <location>
        <begin position="66"/>
        <end position="91"/>
    </location>
</feature>
<dbReference type="EMBL" id="HAEB01010144">
    <property type="protein sequence ID" value="SBQ56671.1"/>
    <property type="molecule type" value="Transcribed_RNA"/>
</dbReference>